<dbReference type="PANTHER" id="PTHR12585">
    <property type="entry name" value="SCC1 / RAD21 FAMILY MEMBER"/>
    <property type="match status" value="1"/>
</dbReference>
<evidence type="ECO:0000256" key="4">
    <source>
        <dbReference type="ARBA" id="ARBA00022829"/>
    </source>
</evidence>
<sequence length="630" mass="70880">MFYSQCLLSRQGPFKSVWVAAYYHKKLNKEQIAQTDISSSIDEIMLHEVTVTYRVLGYLLLGVVRIYSKKVEYLYHDCTEVLANINISTLSKKDKRRDKAMCASYTSITLPERFELDAFDLDIVEDSSGGTPIPHQLIALEAPKYVGTDYCPEQYNQEVEGGACFVTGPDGVIPVSAYLQYNQEQEDADSYIPVSTNLLSNQEQECASFESGPAACTPVKEVLSPYLMDTDLVGSSSHHTFSKETSVERLLDYQLSNEECRQLVLFSNFGDKELLEIDTQFNQRTPEQLNLDSPDKSPERAEGRNLLETPPLNLENTEPLLKIHLVDISMEENPNEPELPSCSGTTRDKHLTAVAVTPEFPIVRTPAKKEQVRFSRKRKHACDNTIVLSNDVVRQSLHDSSSLVAKRKKVPLTALDSWKACKSYHLDQDFFGPLLPCAWQLKELFYGRYNKFAHTEEGGADVPKDPGENGLDAQSKPSEQDAFMEDYVPDHFPSTMCAGSPMALHNLETLTPITSDPQSVSSNGAKDMGLNLIDEEMLPTQENIGGPDEWSVRTRSVARFLCRSFRACKEQRGRTPFNLAPVLEGRTRRENARLFYEILVLKTQGFIDVEQGEPYSDVVVFSTLQLEAFV</sequence>
<dbReference type="InterPro" id="IPR006909">
    <property type="entry name" value="Rad21/Rec8_C_eu"/>
</dbReference>
<evidence type="ECO:0000256" key="6">
    <source>
        <dbReference type="ARBA" id="ARBA00064543"/>
    </source>
</evidence>
<comment type="similarity">
    <text evidence="2">Belongs to the rad21 family.</text>
</comment>
<dbReference type="InterPro" id="IPR039781">
    <property type="entry name" value="Rad21/Rec8-like"/>
</dbReference>
<keyword evidence="3" id="KW-0132">Cell division</keyword>
<dbReference type="AlphaFoldDB" id="A0AAP0IRS4"/>
<dbReference type="InterPro" id="IPR006910">
    <property type="entry name" value="Rad21_Rec8_N"/>
</dbReference>
<dbReference type="GO" id="GO:0007062">
    <property type="term" value="P:sister chromatid cohesion"/>
    <property type="evidence" value="ECO:0007669"/>
    <property type="project" value="InterPro"/>
</dbReference>
<comment type="subunit">
    <text evidence="6">Component of the cohesin complex.</text>
</comment>
<evidence type="ECO:0000256" key="3">
    <source>
        <dbReference type="ARBA" id="ARBA00022776"/>
    </source>
</evidence>
<keyword evidence="3" id="KW-0131">Cell cycle</keyword>
<protein>
    <recommendedName>
        <fullName evidence="12">Sister chromatid cohesion 1 protein 2</fullName>
    </recommendedName>
</protein>
<reference evidence="10 11" key="1">
    <citation type="submission" date="2024-01" db="EMBL/GenBank/DDBJ databases">
        <title>Genome assemblies of Stephania.</title>
        <authorList>
            <person name="Yang L."/>
        </authorList>
    </citation>
    <scope>NUCLEOTIDE SEQUENCE [LARGE SCALE GENOMIC DNA]</scope>
    <source>
        <strain evidence="10">JXDWG</strain>
        <tissue evidence="10">Leaf</tissue>
    </source>
</reference>
<comment type="subcellular location">
    <subcellularLocation>
        <location evidence="1">Nucleus</location>
    </subcellularLocation>
</comment>
<feature type="domain" description="Rad21/Rec8-like protein C-terminal eukaryotic" evidence="8">
    <location>
        <begin position="579"/>
        <end position="620"/>
    </location>
</feature>
<dbReference type="GO" id="GO:1990414">
    <property type="term" value="P:replication-born double-strand break repair via sister chromatid exchange"/>
    <property type="evidence" value="ECO:0007669"/>
    <property type="project" value="TreeGrafter"/>
</dbReference>
<dbReference type="Proteomes" id="UP001419268">
    <property type="component" value="Unassembled WGS sequence"/>
</dbReference>
<evidence type="ECO:0000256" key="2">
    <source>
        <dbReference type="ARBA" id="ARBA00009870"/>
    </source>
</evidence>
<dbReference type="Pfam" id="PF04825">
    <property type="entry name" value="Rad21_Rec8_N"/>
    <property type="match status" value="1"/>
</dbReference>
<dbReference type="GO" id="GO:0007059">
    <property type="term" value="P:chromosome segregation"/>
    <property type="evidence" value="ECO:0007669"/>
    <property type="project" value="UniProtKB-KW"/>
</dbReference>
<keyword evidence="3" id="KW-0498">Mitosis</keyword>
<feature type="compositionally biased region" description="Basic and acidic residues" evidence="7">
    <location>
        <begin position="456"/>
        <end position="467"/>
    </location>
</feature>
<dbReference type="PANTHER" id="PTHR12585:SF73">
    <property type="entry name" value="SISTER CHROMATID COHESION 1 PROTEIN 2"/>
    <property type="match status" value="1"/>
</dbReference>
<keyword evidence="5" id="KW-0539">Nucleus</keyword>
<organism evidence="10 11">
    <name type="scientific">Stephania cephalantha</name>
    <dbReference type="NCBI Taxonomy" id="152367"/>
    <lineage>
        <taxon>Eukaryota</taxon>
        <taxon>Viridiplantae</taxon>
        <taxon>Streptophyta</taxon>
        <taxon>Embryophyta</taxon>
        <taxon>Tracheophyta</taxon>
        <taxon>Spermatophyta</taxon>
        <taxon>Magnoliopsida</taxon>
        <taxon>Ranunculales</taxon>
        <taxon>Menispermaceae</taxon>
        <taxon>Menispermoideae</taxon>
        <taxon>Cissampelideae</taxon>
        <taxon>Stephania</taxon>
    </lineage>
</organism>
<evidence type="ECO:0000259" key="8">
    <source>
        <dbReference type="Pfam" id="PF04824"/>
    </source>
</evidence>
<dbReference type="FunFam" id="1.10.10.580:FF:000002">
    <property type="entry name" value="Sister chromatid cohesion 1 protein 4"/>
    <property type="match status" value="1"/>
</dbReference>
<feature type="region of interest" description="Disordered" evidence="7">
    <location>
        <begin position="456"/>
        <end position="478"/>
    </location>
</feature>
<evidence type="ECO:0000256" key="7">
    <source>
        <dbReference type="SAM" id="MobiDB-lite"/>
    </source>
</evidence>
<dbReference type="InterPro" id="IPR023093">
    <property type="entry name" value="ScpA-like_C"/>
</dbReference>
<dbReference type="CDD" id="cd21793">
    <property type="entry name" value="Rad21_Rec8_M_AtSYN1-like"/>
    <property type="match status" value="1"/>
</dbReference>
<feature type="domain" description="Rad21/Rec8-like protein N-terminal" evidence="9">
    <location>
        <begin position="1"/>
        <end position="93"/>
    </location>
</feature>
<dbReference type="SUPFAM" id="SSF46785">
    <property type="entry name" value="Winged helix' DNA-binding domain"/>
    <property type="match status" value="1"/>
</dbReference>
<name>A0AAP0IRS4_9MAGN</name>
<evidence type="ECO:0000259" key="9">
    <source>
        <dbReference type="Pfam" id="PF04825"/>
    </source>
</evidence>
<gene>
    <name evidence="10" type="ORF">Scep_018123</name>
</gene>
<accession>A0AAP0IRS4</accession>
<feature type="compositionally biased region" description="Polar residues" evidence="7">
    <location>
        <begin position="281"/>
        <end position="291"/>
    </location>
</feature>
<dbReference type="Pfam" id="PF04824">
    <property type="entry name" value="Rad21_Rec8"/>
    <property type="match status" value="1"/>
</dbReference>
<evidence type="ECO:0000256" key="1">
    <source>
        <dbReference type="ARBA" id="ARBA00004123"/>
    </source>
</evidence>
<dbReference type="GO" id="GO:0008278">
    <property type="term" value="C:cohesin complex"/>
    <property type="evidence" value="ECO:0007669"/>
    <property type="project" value="InterPro"/>
</dbReference>
<keyword evidence="11" id="KW-1185">Reference proteome</keyword>
<dbReference type="InterPro" id="IPR036390">
    <property type="entry name" value="WH_DNA-bd_sf"/>
</dbReference>
<evidence type="ECO:0000313" key="11">
    <source>
        <dbReference type="Proteomes" id="UP001419268"/>
    </source>
</evidence>
<comment type="caution">
    <text evidence="10">The sequence shown here is derived from an EMBL/GenBank/DDBJ whole genome shotgun (WGS) entry which is preliminary data.</text>
</comment>
<evidence type="ECO:0000313" key="10">
    <source>
        <dbReference type="EMBL" id="KAK9120030.1"/>
    </source>
</evidence>
<evidence type="ECO:0008006" key="12">
    <source>
        <dbReference type="Google" id="ProtNLM"/>
    </source>
</evidence>
<feature type="compositionally biased region" description="Basic and acidic residues" evidence="7">
    <location>
        <begin position="293"/>
        <end position="305"/>
    </location>
</feature>
<dbReference type="GO" id="GO:0003682">
    <property type="term" value="F:chromatin binding"/>
    <property type="evidence" value="ECO:0007669"/>
    <property type="project" value="TreeGrafter"/>
</dbReference>
<evidence type="ECO:0000256" key="5">
    <source>
        <dbReference type="ARBA" id="ARBA00023242"/>
    </source>
</evidence>
<proteinExistence type="inferred from homology"/>
<feature type="region of interest" description="Disordered" evidence="7">
    <location>
        <begin position="281"/>
        <end position="312"/>
    </location>
</feature>
<dbReference type="Gene3D" id="1.10.10.580">
    <property type="entry name" value="Structural maintenance of chromosome 1. Chain E"/>
    <property type="match status" value="1"/>
</dbReference>
<dbReference type="GO" id="GO:0005634">
    <property type="term" value="C:nucleus"/>
    <property type="evidence" value="ECO:0007669"/>
    <property type="project" value="UniProtKB-SubCell"/>
</dbReference>
<keyword evidence="4" id="KW-0159">Chromosome partition</keyword>
<dbReference type="EMBL" id="JBBNAG010000007">
    <property type="protein sequence ID" value="KAK9120030.1"/>
    <property type="molecule type" value="Genomic_DNA"/>
</dbReference>